<dbReference type="AlphaFoldDB" id="A0A4Q2EJI3"/>
<feature type="compositionally biased region" description="Low complexity" evidence="7">
    <location>
        <begin position="142"/>
        <end position="173"/>
    </location>
</feature>
<evidence type="ECO:0000259" key="8">
    <source>
        <dbReference type="Pfam" id="PF01029"/>
    </source>
</evidence>
<dbReference type="NCBIfam" id="TIGR01951">
    <property type="entry name" value="nusB"/>
    <property type="match status" value="1"/>
</dbReference>
<dbReference type="GO" id="GO:0005829">
    <property type="term" value="C:cytosol"/>
    <property type="evidence" value="ECO:0007669"/>
    <property type="project" value="TreeGrafter"/>
</dbReference>
<evidence type="ECO:0000313" key="9">
    <source>
        <dbReference type="EMBL" id="RXW33701.1"/>
    </source>
</evidence>
<evidence type="ECO:0000256" key="3">
    <source>
        <dbReference type="ARBA" id="ARBA00022884"/>
    </source>
</evidence>
<organism evidence="9 10">
    <name type="scientific">Propioniciclava flava</name>
    <dbReference type="NCBI Taxonomy" id="2072026"/>
    <lineage>
        <taxon>Bacteria</taxon>
        <taxon>Bacillati</taxon>
        <taxon>Actinomycetota</taxon>
        <taxon>Actinomycetes</taxon>
        <taxon>Propionibacteriales</taxon>
        <taxon>Propionibacteriaceae</taxon>
        <taxon>Propioniciclava</taxon>
    </lineage>
</organism>
<proteinExistence type="inferred from homology"/>
<reference evidence="9 10" key="1">
    <citation type="submission" date="2018-01" db="EMBL/GenBank/DDBJ databases">
        <title>Lactibacter flavus gen. nov., sp. nov., a novel bacterium of the family Propionibacteriaceae isolated from raw milk and dairy products.</title>
        <authorList>
            <person name="Wenning M."/>
            <person name="Breitenwieser F."/>
            <person name="Huptas C."/>
            <person name="von Neubeck M."/>
            <person name="Busse H.-J."/>
            <person name="Scherer S."/>
        </authorList>
    </citation>
    <scope>NUCLEOTIDE SEQUENCE [LARGE SCALE GENOMIC DNA]</scope>
    <source>
        <strain evidence="9 10">VG341</strain>
    </source>
</reference>
<dbReference type="InterPro" id="IPR011605">
    <property type="entry name" value="NusB_fam"/>
</dbReference>
<protein>
    <recommendedName>
        <fullName evidence="6">Transcription antitermination protein NusB</fullName>
    </recommendedName>
    <alternativeName>
        <fullName evidence="6">Antitermination factor NusB</fullName>
    </alternativeName>
</protein>
<evidence type="ECO:0000256" key="6">
    <source>
        <dbReference type="HAMAP-Rule" id="MF_00073"/>
    </source>
</evidence>
<dbReference type="Pfam" id="PF01029">
    <property type="entry name" value="NusB"/>
    <property type="match status" value="1"/>
</dbReference>
<feature type="domain" description="NusB/RsmB/TIM44" evidence="8">
    <location>
        <begin position="11"/>
        <end position="133"/>
    </location>
</feature>
<keyword evidence="10" id="KW-1185">Reference proteome</keyword>
<accession>A0A4Q2EJI3</accession>
<dbReference type="GO" id="GO:0003723">
    <property type="term" value="F:RNA binding"/>
    <property type="evidence" value="ECO:0007669"/>
    <property type="project" value="UniProtKB-UniRule"/>
</dbReference>
<dbReference type="PANTHER" id="PTHR11078:SF3">
    <property type="entry name" value="ANTITERMINATION NUSB DOMAIN-CONTAINING PROTEIN"/>
    <property type="match status" value="1"/>
</dbReference>
<dbReference type="OrthoDB" id="3528057at2"/>
<dbReference type="GO" id="GO:0006353">
    <property type="term" value="P:DNA-templated transcription termination"/>
    <property type="evidence" value="ECO:0007669"/>
    <property type="project" value="UniProtKB-UniRule"/>
</dbReference>
<dbReference type="HAMAP" id="MF_00073">
    <property type="entry name" value="NusB"/>
    <property type="match status" value="1"/>
</dbReference>
<keyword evidence="3 6" id="KW-0694">RNA-binding</keyword>
<dbReference type="PANTHER" id="PTHR11078">
    <property type="entry name" value="N UTILIZATION SUBSTANCE PROTEIN B-RELATED"/>
    <property type="match status" value="1"/>
</dbReference>
<evidence type="ECO:0000256" key="1">
    <source>
        <dbReference type="ARBA" id="ARBA00005952"/>
    </source>
</evidence>
<dbReference type="SUPFAM" id="SSF48013">
    <property type="entry name" value="NusB-like"/>
    <property type="match status" value="1"/>
</dbReference>
<dbReference type="Gene3D" id="1.10.940.10">
    <property type="entry name" value="NusB-like"/>
    <property type="match status" value="1"/>
</dbReference>
<gene>
    <name evidence="6 9" type="primary">nusB</name>
    <name evidence="9" type="ORF">C1706_01825</name>
</gene>
<dbReference type="EMBL" id="PPCV01000001">
    <property type="protein sequence ID" value="RXW33701.1"/>
    <property type="molecule type" value="Genomic_DNA"/>
</dbReference>
<comment type="similarity">
    <text evidence="1 6">Belongs to the NusB family.</text>
</comment>
<evidence type="ECO:0000256" key="5">
    <source>
        <dbReference type="ARBA" id="ARBA00023163"/>
    </source>
</evidence>
<dbReference type="GO" id="GO:0031564">
    <property type="term" value="P:transcription antitermination"/>
    <property type="evidence" value="ECO:0007669"/>
    <property type="project" value="UniProtKB-KW"/>
</dbReference>
<evidence type="ECO:0000256" key="4">
    <source>
        <dbReference type="ARBA" id="ARBA00023015"/>
    </source>
</evidence>
<dbReference type="Proteomes" id="UP000290624">
    <property type="component" value="Unassembled WGS sequence"/>
</dbReference>
<dbReference type="InterPro" id="IPR006027">
    <property type="entry name" value="NusB_RsmB_TIM44"/>
</dbReference>
<feature type="region of interest" description="Disordered" evidence="7">
    <location>
        <begin position="139"/>
        <end position="189"/>
    </location>
</feature>
<keyword evidence="5 6" id="KW-0804">Transcription</keyword>
<comment type="function">
    <text evidence="6">Involved in transcription antitermination. Required for transcription of ribosomal RNA (rRNA) genes. Binds specifically to the boxA antiterminator sequence of the ribosomal RNA (rrn) operons.</text>
</comment>
<evidence type="ECO:0000313" key="10">
    <source>
        <dbReference type="Proteomes" id="UP000290624"/>
    </source>
</evidence>
<comment type="caution">
    <text evidence="9">The sequence shown here is derived from an EMBL/GenBank/DDBJ whole genome shotgun (WGS) entry which is preliminary data.</text>
</comment>
<dbReference type="InterPro" id="IPR035926">
    <property type="entry name" value="NusB-like_sf"/>
</dbReference>
<evidence type="ECO:0000256" key="2">
    <source>
        <dbReference type="ARBA" id="ARBA00022814"/>
    </source>
</evidence>
<sequence>MANRDNSPRTKARKRALDILFESELRERPTVETLADRVALAEPPVRPFTIDLVNGYLEFAEVIDSVLVDSLADGWTLDRMNRVDRNLARIAIYEMMHTDTPQRVAIAEAVDLAAELSTDDSPAFVNAVLARATDVLRRRTPDSAAAEASETATDDAAATGHSTPSTSTASGGSDVSHSAPDPTGDPAQG</sequence>
<name>A0A4Q2EJI3_9ACTN</name>
<keyword evidence="4 6" id="KW-0805">Transcription regulation</keyword>
<evidence type="ECO:0000256" key="7">
    <source>
        <dbReference type="SAM" id="MobiDB-lite"/>
    </source>
</evidence>
<keyword evidence="2 6" id="KW-0889">Transcription antitermination</keyword>